<feature type="non-terminal residue" evidence="2">
    <location>
        <position position="1"/>
    </location>
</feature>
<proteinExistence type="predicted"/>
<evidence type="ECO:0000313" key="2">
    <source>
        <dbReference type="EMBL" id="GAH21169.1"/>
    </source>
</evidence>
<reference evidence="2" key="1">
    <citation type="journal article" date="2014" name="Front. Microbiol.">
        <title>High frequency of phylogenetically diverse reductive dehalogenase-homologous genes in deep subseafloor sedimentary metagenomes.</title>
        <authorList>
            <person name="Kawai M."/>
            <person name="Futagami T."/>
            <person name="Toyoda A."/>
            <person name="Takaki Y."/>
            <person name="Nishi S."/>
            <person name="Hori S."/>
            <person name="Arai W."/>
            <person name="Tsubouchi T."/>
            <person name="Morono Y."/>
            <person name="Uchiyama I."/>
            <person name="Ito T."/>
            <person name="Fujiyama A."/>
            <person name="Inagaki F."/>
            <person name="Takami H."/>
        </authorList>
    </citation>
    <scope>NUCLEOTIDE SEQUENCE</scope>
    <source>
        <strain evidence="2">Expedition CK06-06</strain>
    </source>
</reference>
<evidence type="ECO:0000259" key="1">
    <source>
        <dbReference type="Pfam" id="PF21305"/>
    </source>
</evidence>
<gene>
    <name evidence="2" type="ORF">S01H4_66191</name>
</gene>
<sequence>TIENQLIPPFDFKGVDLKETLALLSTKTGLTIIAPPEVKGKVSARFERPIPVLKALEIILEPYDYEYQVMDNIIRVSIILIFS</sequence>
<comment type="caution">
    <text evidence="2">The sequence shown here is derived from an EMBL/GenBank/DDBJ whole genome shotgun (WGS) entry which is preliminary data.</text>
</comment>
<dbReference type="AlphaFoldDB" id="X1EVG9"/>
<name>X1EVG9_9ZZZZ</name>
<dbReference type="EMBL" id="BART01040853">
    <property type="protein sequence ID" value="GAH21169.1"/>
    <property type="molecule type" value="Genomic_DNA"/>
</dbReference>
<protein>
    <recommendedName>
        <fullName evidence="1">GspD-like N0 domain-containing protein</fullName>
    </recommendedName>
</protein>
<feature type="domain" description="GspD-like N0" evidence="1">
    <location>
        <begin position="11"/>
        <end position="61"/>
    </location>
</feature>
<dbReference type="Gene3D" id="3.55.50.30">
    <property type="match status" value="1"/>
</dbReference>
<dbReference type="InterPro" id="IPR049371">
    <property type="entry name" value="GspD-like_N0"/>
</dbReference>
<feature type="non-terminal residue" evidence="2">
    <location>
        <position position="83"/>
    </location>
</feature>
<accession>X1EVG9</accession>
<dbReference type="Pfam" id="PF21305">
    <property type="entry name" value="type_II_gspD_N0"/>
    <property type="match status" value="1"/>
</dbReference>
<organism evidence="2">
    <name type="scientific">marine sediment metagenome</name>
    <dbReference type="NCBI Taxonomy" id="412755"/>
    <lineage>
        <taxon>unclassified sequences</taxon>
        <taxon>metagenomes</taxon>
        <taxon>ecological metagenomes</taxon>
    </lineage>
</organism>